<protein>
    <submittedName>
        <fullName evidence="7">Beta-glucan synthesis-associated protein</fullName>
    </submittedName>
</protein>
<evidence type="ECO:0000256" key="3">
    <source>
        <dbReference type="ARBA" id="ARBA00023180"/>
    </source>
</evidence>
<evidence type="ECO:0000313" key="7">
    <source>
        <dbReference type="EMBL" id="EPX72303.1"/>
    </source>
</evidence>
<gene>
    <name evidence="7" type="ORF">SOCG_00069</name>
</gene>
<feature type="compositionally biased region" description="Polar residues" evidence="5">
    <location>
        <begin position="84"/>
        <end position="102"/>
    </location>
</feature>
<keyword evidence="6" id="KW-1133">Transmembrane helix</keyword>
<evidence type="ECO:0000256" key="1">
    <source>
        <dbReference type="ARBA" id="ARBA00004370"/>
    </source>
</evidence>
<sequence>MSRIPVGSHDGLETDEVLDPQLSYELANEVSRDDHEDTYGDDIWESEDLQPVMQEGHSSESLSEYPSKDLTEKKYSPYHDEQVSMAQRSYPSESPFGSASSLNSMESPMPLQSSTLLWDPSVKEVDDILHNEDFHDGRDFNVFTLRGFVNILTLILLSCGLLMLFIGYPILSAVNVEKQRKKQEA</sequence>
<dbReference type="EMBL" id="KE503207">
    <property type="protein sequence ID" value="EPX72303.1"/>
    <property type="molecule type" value="Genomic_DNA"/>
</dbReference>
<feature type="compositionally biased region" description="Acidic residues" evidence="5">
    <location>
        <begin position="39"/>
        <end position="48"/>
    </location>
</feature>
<dbReference type="GO" id="GO:0030674">
    <property type="term" value="F:protein-macromolecule adaptor activity"/>
    <property type="evidence" value="ECO:0007669"/>
    <property type="project" value="EnsemblFungi"/>
</dbReference>
<dbReference type="VEuPathDB" id="FungiDB:SOCG_00069"/>
<feature type="transmembrane region" description="Helical" evidence="6">
    <location>
        <begin position="148"/>
        <end position="171"/>
    </location>
</feature>
<keyword evidence="8" id="KW-1185">Reference proteome</keyword>
<evidence type="ECO:0000256" key="5">
    <source>
        <dbReference type="SAM" id="MobiDB-lite"/>
    </source>
</evidence>
<dbReference type="InterPro" id="IPR005629">
    <property type="entry name" value="Skn1/Kre6/Sbg1"/>
</dbReference>
<feature type="region of interest" description="Disordered" evidence="5">
    <location>
        <begin position="83"/>
        <end position="102"/>
    </location>
</feature>
<dbReference type="GO" id="GO:0051285">
    <property type="term" value="C:cell cortex of cell tip"/>
    <property type="evidence" value="ECO:0007669"/>
    <property type="project" value="EnsemblFungi"/>
</dbReference>
<proteinExistence type="predicted"/>
<evidence type="ECO:0000313" key="8">
    <source>
        <dbReference type="Proteomes" id="UP000016088"/>
    </source>
</evidence>
<dbReference type="OMA" id="NSMESPM"/>
<keyword evidence="6" id="KW-0812">Transmembrane</keyword>
<keyword evidence="4" id="KW-0961">Cell wall biogenesis/degradation</keyword>
<dbReference type="Proteomes" id="UP000016088">
    <property type="component" value="Unassembled WGS sequence"/>
</dbReference>
<name>S9PXW2_SCHOY</name>
<evidence type="ECO:0000256" key="2">
    <source>
        <dbReference type="ARBA" id="ARBA00023136"/>
    </source>
</evidence>
<keyword evidence="3" id="KW-0325">Glycoprotein</keyword>
<dbReference type="Pfam" id="PF03935">
    <property type="entry name" value="SKN1_KRE6_Sbg1"/>
    <property type="match status" value="1"/>
</dbReference>
<accession>S9PXW2</accession>
<feature type="region of interest" description="Disordered" evidence="5">
    <location>
        <begin position="1"/>
        <end position="68"/>
    </location>
</feature>
<dbReference type="GeneID" id="25029053"/>
<organism evidence="7 8">
    <name type="scientific">Schizosaccharomyces octosporus (strain yFS286)</name>
    <name type="common">Fission yeast</name>
    <name type="synonym">Octosporomyces octosporus</name>
    <dbReference type="NCBI Taxonomy" id="483514"/>
    <lineage>
        <taxon>Eukaryota</taxon>
        <taxon>Fungi</taxon>
        <taxon>Dikarya</taxon>
        <taxon>Ascomycota</taxon>
        <taxon>Taphrinomycotina</taxon>
        <taxon>Schizosaccharomycetes</taxon>
        <taxon>Schizosaccharomycetales</taxon>
        <taxon>Schizosaccharomycetaceae</taxon>
        <taxon>Schizosaccharomyces</taxon>
    </lineage>
</organism>
<evidence type="ECO:0000256" key="6">
    <source>
        <dbReference type="SAM" id="Phobius"/>
    </source>
</evidence>
<dbReference type="AlphaFoldDB" id="S9PXW2"/>
<comment type="subcellular location">
    <subcellularLocation>
        <location evidence="1">Membrane</location>
    </subcellularLocation>
</comment>
<dbReference type="OrthoDB" id="5338238at2759"/>
<keyword evidence="2 6" id="KW-0472">Membrane</keyword>
<dbReference type="RefSeq" id="XP_013017943.1">
    <property type="nucleotide sequence ID" value="XM_013162489.1"/>
</dbReference>
<dbReference type="GO" id="GO:0016020">
    <property type="term" value="C:membrane"/>
    <property type="evidence" value="ECO:0007669"/>
    <property type="project" value="UniProtKB-SubCell"/>
</dbReference>
<dbReference type="HOGENOM" id="CLU_136364_0_0_1"/>
<evidence type="ECO:0000256" key="4">
    <source>
        <dbReference type="ARBA" id="ARBA00023316"/>
    </source>
</evidence>
<reference evidence="7 8" key="1">
    <citation type="journal article" date="2011" name="Science">
        <title>Comparative functional genomics of the fission yeasts.</title>
        <authorList>
            <person name="Rhind N."/>
            <person name="Chen Z."/>
            <person name="Yassour M."/>
            <person name="Thompson D.A."/>
            <person name="Haas B.J."/>
            <person name="Habib N."/>
            <person name="Wapinski I."/>
            <person name="Roy S."/>
            <person name="Lin M.F."/>
            <person name="Heiman D.I."/>
            <person name="Young S.K."/>
            <person name="Furuya K."/>
            <person name="Guo Y."/>
            <person name="Pidoux A."/>
            <person name="Chen H.M."/>
            <person name="Robbertse B."/>
            <person name="Goldberg J.M."/>
            <person name="Aoki K."/>
            <person name="Bayne E.H."/>
            <person name="Berlin A.M."/>
            <person name="Desjardins C.A."/>
            <person name="Dobbs E."/>
            <person name="Dukaj L."/>
            <person name="Fan L."/>
            <person name="FitzGerald M.G."/>
            <person name="French C."/>
            <person name="Gujja S."/>
            <person name="Hansen K."/>
            <person name="Keifenheim D."/>
            <person name="Levin J.Z."/>
            <person name="Mosher R.A."/>
            <person name="Mueller C.A."/>
            <person name="Pfiffner J."/>
            <person name="Priest M."/>
            <person name="Russ C."/>
            <person name="Smialowska A."/>
            <person name="Swoboda P."/>
            <person name="Sykes S.M."/>
            <person name="Vaughn M."/>
            <person name="Vengrova S."/>
            <person name="Yoder R."/>
            <person name="Zeng Q."/>
            <person name="Allshire R."/>
            <person name="Baulcombe D."/>
            <person name="Birren B.W."/>
            <person name="Brown W."/>
            <person name="Ekwall K."/>
            <person name="Kellis M."/>
            <person name="Leatherwood J."/>
            <person name="Levin H."/>
            <person name="Margalit H."/>
            <person name="Martienssen R."/>
            <person name="Nieduszynski C.A."/>
            <person name="Spatafora J.W."/>
            <person name="Friedman N."/>
            <person name="Dalgaard J.Z."/>
            <person name="Baumann P."/>
            <person name="Niki H."/>
            <person name="Regev A."/>
            <person name="Nusbaum C."/>
        </authorList>
    </citation>
    <scope>NUCLEOTIDE SEQUENCE [LARGE SCALE GENOMIC DNA]</scope>
    <source>
        <strain evidence="8">yFS286</strain>
    </source>
</reference>
<dbReference type="GO" id="GO:0000935">
    <property type="term" value="C:division septum"/>
    <property type="evidence" value="ECO:0007669"/>
    <property type="project" value="EnsemblFungi"/>
</dbReference>